<organism evidence="1">
    <name type="scientific">Arundo donax</name>
    <name type="common">Giant reed</name>
    <name type="synonym">Donax arundinaceus</name>
    <dbReference type="NCBI Taxonomy" id="35708"/>
    <lineage>
        <taxon>Eukaryota</taxon>
        <taxon>Viridiplantae</taxon>
        <taxon>Streptophyta</taxon>
        <taxon>Embryophyta</taxon>
        <taxon>Tracheophyta</taxon>
        <taxon>Spermatophyta</taxon>
        <taxon>Magnoliopsida</taxon>
        <taxon>Liliopsida</taxon>
        <taxon>Poales</taxon>
        <taxon>Poaceae</taxon>
        <taxon>PACMAD clade</taxon>
        <taxon>Arundinoideae</taxon>
        <taxon>Arundineae</taxon>
        <taxon>Arundo</taxon>
    </lineage>
</organism>
<dbReference type="EMBL" id="GBRH01188775">
    <property type="protein sequence ID" value="JAE09121.1"/>
    <property type="molecule type" value="Transcribed_RNA"/>
</dbReference>
<dbReference type="AlphaFoldDB" id="A0A0A9FGB0"/>
<reference evidence="1" key="2">
    <citation type="journal article" date="2015" name="Data Brief">
        <title>Shoot transcriptome of the giant reed, Arundo donax.</title>
        <authorList>
            <person name="Barrero R.A."/>
            <person name="Guerrero F.D."/>
            <person name="Moolhuijzen P."/>
            <person name="Goolsby J.A."/>
            <person name="Tidwell J."/>
            <person name="Bellgard S.E."/>
            <person name="Bellgard M.I."/>
        </authorList>
    </citation>
    <scope>NUCLEOTIDE SEQUENCE</scope>
    <source>
        <tissue evidence="1">Shoot tissue taken approximately 20 cm above the soil surface</tissue>
    </source>
</reference>
<proteinExistence type="predicted"/>
<protein>
    <submittedName>
        <fullName evidence="1">Uncharacterized protein</fullName>
    </submittedName>
</protein>
<name>A0A0A9FGB0_ARUDO</name>
<reference evidence="1" key="1">
    <citation type="submission" date="2014-09" db="EMBL/GenBank/DDBJ databases">
        <authorList>
            <person name="Magalhaes I.L.F."/>
            <person name="Oliveira U."/>
            <person name="Santos F.R."/>
            <person name="Vidigal T.H.D.A."/>
            <person name="Brescovit A.D."/>
            <person name="Santos A.J."/>
        </authorList>
    </citation>
    <scope>NUCLEOTIDE SEQUENCE</scope>
    <source>
        <tissue evidence="1">Shoot tissue taken approximately 20 cm above the soil surface</tissue>
    </source>
</reference>
<accession>A0A0A9FGB0</accession>
<evidence type="ECO:0000313" key="1">
    <source>
        <dbReference type="EMBL" id="JAE09121.1"/>
    </source>
</evidence>
<sequence>MQIPPEYIYCPWCFVTKKMVNQLDSCIIFSRDELSVVLASSSAAAAAVEAFSAACAAAA</sequence>